<evidence type="ECO:0000313" key="3">
    <source>
        <dbReference type="Proteomes" id="UP001153148"/>
    </source>
</evidence>
<evidence type="ECO:0000313" key="2">
    <source>
        <dbReference type="EMBL" id="CAG2064477.1"/>
    </source>
</evidence>
<keyword evidence="1" id="KW-0732">Signal</keyword>
<dbReference type="EMBL" id="CAJPIN010034362">
    <property type="protein sequence ID" value="CAG2064477.1"/>
    <property type="molecule type" value="Genomic_DNA"/>
</dbReference>
<accession>A0ABN7P9H4</accession>
<dbReference type="Proteomes" id="UP001153148">
    <property type="component" value="Unassembled WGS sequence"/>
</dbReference>
<sequence length="145" mass="16234">MTSCTSSRFQGHDLFLSLLVLSSNQTAARSRYIPVSTCLVEPPNWRQVSVIGKTHYHIEGECCDITHIMMSHTDRGDLSCRATKLASGSQSIPVSIRRADKLTPGMNHHGKTQCHIEDQRKKTSEINFCDFEGGPQVVNPMMSWE</sequence>
<feature type="chain" id="PRO_5045587522" evidence="1">
    <location>
        <begin position="31"/>
        <end position="145"/>
    </location>
</feature>
<comment type="caution">
    <text evidence="2">The sequence shown here is derived from an EMBL/GenBank/DDBJ whole genome shotgun (WGS) entry which is preliminary data.</text>
</comment>
<protein>
    <submittedName>
        <fullName evidence="2">Uncharacterized protein</fullName>
    </submittedName>
</protein>
<evidence type="ECO:0000256" key="1">
    <source>
        <dbReference type="SAM" id="SignalP"/>
    </source>
</evidence>
<organism evidence="2 3">
    <name type="scientific">Timema podura</name>
    <name type="common">Walking stick</name>
    <dbReference type="NCBI Taxonomy" id="61482"/>
    <lineage>
        <taxon>Eukaryota</taxon>
        <taxon>Metazoa</taxon>
        <taxon>Ecdysozoa</taxon>
        <taxon>Arthropoda</taxon>
        <taxon>Hexapoda</taxon>
        <taxon>Insecta</taxon>
        <taxon>Pterygota</taxon>
        <taxon>Neoptera</taxon>
        <taxon>Polyneoptera</taxon>
        <taxon>Phasmatodea</taxon>
        <taxon>Timematodea</taxon>
        <taxon>Timematoidea</taxon>
        <taxon>Timematidae</taxon>
        <taxon>Timema</taxon>
    </lineage>
</organism>
<proteinExistence type="predicted"/>
<feature type="signal peptide" evidence="1">
    <location>
        <begin position="1"/>
        <end position="30"/>
    </location>
</feature>
<gene>
    <name evidence="2" type="ORF">TPAB3V08_LOCUS11423</name>
</gene>
<name>A0ABN7P9H4_TIMPD</name>
<reference evidence="2" key="1">
    <citation type="submission" date="2021-03" db="EMBL/GenBank/DDBJ databases">
        <authorList>
            <person name="Tran Van P."/>
        </authorList>
    </citation>
    <scope>NUCLEOTIDE SEQUENCE</scope>
</reference>
<keyword evidence="3" id="KW-1185">Reference proteome</keyword>